<evidence type="ECO:0000313" key="2">
    <source>
        <dbReference type="Proteomes" id="UP000076154"/>
    </source>
</evidence>
<keyword evidence="2" id="KW-1185">Reference proteome</keyword>
<comment type="caution">
    <text evidence="1">The sequence shown here is derived from an EMBL/GenBank/DDBJ whole genome shotgun (WGS) entry which is preliminary data.</text>
</comment>
<sequence length="127" mass="14240">MFDFFNSSFDQSTDVTSNISGSLTSQSGIDLTSSTNLTTSSTNNRITCLANPIKRIRGTLTSSILNMRDAQALCVAALRIPSITHAERWKYHQRPTDGRKQKWEDIRRVGWGAAGIVNWKVDPRRQP</sequence>
<reference evidence="1" key="1">
    <citation type="submission" date="2018-04" db="EMBL/GenBank/DDBJ databases">
        <title>Whole genome sequencing of Hypsizygus marmoreus.</title>
        <authorList>
            <person name="Choi I.-G."/>
            <person name="Min B."/>
            <person name="Kim J.-G."/>
            <person name="Kim S."/>
            <person name="Oh Y.-L."/>
            <person name="Kong W.-S."/>
            <person name="Park H."/>
            <person name="Jeong J."/>
            <person name="Song E.-S."/>
        </authorList>
    </citation>
    <scope>NUCLEOTIDE SEQUENCE [LARGE SCALE GENOMIC DNA]</scope>
    <source>
        <strain evidence="1">51987-8</strain>
    </source>
</reference>
<accession>A0A369JJE6</accession>
<dbReference type="EMBL" id="LUEZ02000080">
    <property type="protein sequence ID" value="RDB19524.1"/>
    <property type="molecule type" value="Genomic_DNA"/>
</dbReference>
<dbReference type="Proteomes" id="UP000076154">
    <property type="component" value="Unassembled WGS sequence"/>
</dbReference>
<organism evidence="1 2">
    <name type="scientific">Hypsizygus marmoreus</name>
    <name type="common">White beech mushroom</name>
    <name type="synonym">Agaricus marmoreus</name>
    <dbReference type="NCBI Taxonomy" id="39966"/>
    <lineage>
        <taxon>Eukaryota</taxon>
        <taxon>Fungi</taxon>
        <taxon>Dikarya</taxon>
        <taxon>Basidiomycota</taxon>
        <taxon>Agaricomycotina</taxon>
        <taxon>Agaricomycetes</taxon>
        <taxon>Agaricomycetidae</taxon>
        <taxon>Agaricales</taxon>
        <taxon>Tricholomatineae</taxon>
        <taxon>Lyophyllaceae</taxon>
        <taxon>Hypsizygus</taxon>
    </lineage>
</organism>
<protein>
    <submittedName>
        <fullName evidence="1">Uncharacterized protein</fullName>
    </submittedName>
</protein>
<evidence type="ECO:0000313" key="1">
    <source>
        <dbReference type="EMBL" id="RDB19524.1"/>
    </source>
</evidence>
<dbReference type="AlphaFoldDB" id="A0A369JJE6"/>
<dbReference type="InParanoid" id="A0A369JJE6"/>
<name>A0A369JJE6_HYPMA</name>
<proteinExistence type="predicted"/>
<gene>
    <name evidence="1" type="ORF">Hypma_013661</name>
</gene>